<dbReference type="Pfam" id="PF13385">
    <property type="entry name" value="Laminin_G_3"/>
    <property type="match status" value="2"/>
</dbReference>
<dbReference type="PANTHER" id="PTHR45937">
    <property type="entry name" value="ASPARAGINE SYNTHETASE DOMAIN-CONTAINING PROTEIN 1"/>
    <property type="match status" value="1"/>
</dbReference>
<dbReference type="SMART" id="SM00560">
    <property type="entry name" value="LamGL"/>
    <property type="match status" value="2"/>
</dbReference>
<dbReference type="STRING" id="1890364.A0A2P6N4R8"/>
<dbReference type="InterPro" id="IPR029055">
    <property type="entry name" value="Ntn_hydrolases_N"/>
</dbReference>
<feature type="compositionally biased region" description="Low complexity" evidence="6">
    <location>
        <begin position="1231"/>
        <end position="1252"/>
    </location>
</feature>
<name>A0A2P6N4R8_9EUKA</name>
<evidence type="ECO:0000256" key="3">
    <source>
        <dbReference type="ARBA" id="ARBA00022888"/>
    </source>
</evidence>
<dbReference type="InterPro" id="IPR006558">
    <property type="entry name" value="LamG-like"/>
</dbReference>
<evidence type="ECO:0000313" key="9">
    <source>
        <dbReference type="Proteomes" id="UP000241769"/>
    </source>
</evidence>
<dbReference type="PROSITE" id="PS51278">
    <property type="entry name" value="GATASE_TYPE_2"/>
    <property type="match status" value="1"/>
</dbReference>
<proteinExistence type="predicted"/>
<dbReference type="GO" id="GO:0004066">
    <property type="term" value="F:asparagine synthase (glutamine-hydrolyzing) activity"/>
    <property type="evidence" value="ECO:0007669"/>
    <property type="project" value="InterPro"/>
</dbReference>
<keyword evidence="2" id="KW-0732">Signal</keyword>
<organism evidence="8 9">
    <name type="scientific">Planoprotostelium fungivorum</name>
    <dbReference type="NCBI Taxonomy" id="1890364"/>
    <lineage>
        <taxon>Eukaryota</taxon>
        <taxon>Amoebozoa</taxon>
        <taxon>Evosea</taxon>
        <taxon>Variosea</taxon>
        <taxon>Cavosteliida</taxon>
        <taxon>Cavosteliaceae</taxon>
        <taxon>Planoprotostelium</taxon>
    </lineage>
</organism>
<dbReference type="GO" id="GO:0006529">
    <property type="term" value="P:asparagine biosynthetic process"/>
    <property type="evidence" value="ECO:0007669"/>
    <property type="project" value="UniProtKB-KW"/>
</dbReference>
<dbReference type="OrthoDB" id="10252281at2759"/>
<feature type="compositionally biased region" description="Low complexity" evidence="6">
    <location>
        <begin position="580"/>
        <end position="591"/>
    </location>
</feature>
<dbReference type="EMBL" id="MDYQ01000204">
    <property type="protein sequence ID" value="PRP78946.1"/>
    <property type="molecule type" value="Genomic_DNA"/>
</dbReference>
<dbReference type="Gene3D" id="3.60.20.10">
    <property type="entry name" value="Glutamine Phosphoribosylpyrophosphate, subunit 1, domain 1"/>
    <property type="match status" value="1"/>
</dbReference>
<dbReference type="InterPro" id="IPR014729">
    <property type="entry name" value="Rossmann-like_a/b/a_fold"/>
</dbReference>
<feature type="region of interest" description="Disordered" evidence="6">
    <location>
        <begin position="562"/>
        <end position="591"/>
    </location>
</feature>
<dbReference type="Gene3D" id="3.40.50.620">
    <property type="entry name" value="HUPs"/>
    <property type="match status" value="1"/>
</dbReference>
<dbReference type="Pfam" id="PF00733">
    <property type="entry name" value="Asn_synthase"/>
    <property type="match status" value="2"/>
</dbReference>
<keyword evidence="4" id="KW-0315">Glutamine amidotransferase</keyword>
<gene>
    <name evidence="8" type="ORF">PROFUN_13240</name>
</gene>
<keyword evidence="1" id="KW-0028">Amino-acid biosynthesis</keyword>
<keyword evidence="5" id="KW-1015">Disulfide bond</keyword>
<dbReference type="SUPFAM" id="SSF52402">
    <property type="entry name" value="Adenine nucleotide alpha hydrolases-like"/>
    <property type="match status" value="1"/>
</dbReference>
<dbReference type="InterPro" id="IPR017932">
    <property type="entry name" value="GATase_2_dom"/>
</dbReference>
<evidence type="ECO:0000256" key="5">
    <source>
        <dbReference type="ARBA" id="ARBA00023157"/>
    </source>
</evidence>
<feature type="compositionally biased region" description="Basic and acidic residues" evidence="6">
    <location>
        <begin position="562"/>
        <end position="573"/>
    </location>
</feature>
<keyword evidence="3" id="KW-0061">Asparagine biosynthesis</keyword>
<dbReference type="Proteomes" id="UP000241769">
    <property type="component" value="Unassembled WGS sequence"/>
</dbReference>
<dbReference type="PANTHER" id="PTHR45937:SF1">
    <property type="entry name" value="ASPARAGINE SYNTHETASE DOMAIN-CONTAINING PROTEIN 1"/>
    <property type="match status" value="1"/>
</dbReference>
<keyword evidence="9" id="KW-1185">Reference proteome</keyword>
<accession>A0A2P6N4R8</accession>
<evidence type="ECO:0000256" key="4">
    <source>
        <dbReference type="ARBA" id="ARBA00022962"/>
    </source>
</evidence>
<dbReference type="InterPro" id="IPR001962">
    <property type="entry name" value="Asn_synthase"/>
</dbReference>
<dbReference type="InParanoid" id="A0A2P6N4R8"/>
<feature type="domain" description="Glutamine amidotransferase type-2" evidence="7">
    <location>
        <begin position="2"/>
        <end position="223"/>
    </location>
</feature>
<evidence type="ECO:0000256" key="1">
    <source>
        <dbReference type="ARBA" id="ARBA00022605"/>
    </source>
</evidence>
<dbReference type="CDD" id="cd01991">
    <property type="entry name" value="Asn_synthase_B_C"/>
    <property type="match status" value="1"/>
</dbReference>
<dbReference type="SUPFAM" id="SSF49899">
    <property type="entry name" value="Concanavalin A-like lectins/glucanases"/>
    <property type="match status" value="2"/>
</dbReference>
<evidence type="ECO:0000256" key="2">
    <source>
        <dbReference type="ARBA" id="ARBA00022729"/>
    </source>
</evidence>
<sequence length="1508" mass="162332">MCGIGAILGTQPIVQLPSDWNTQTSSAESNDEIFHLQSAALSEALRPRGPDSQCSIDIVTTSETKLHLSASVLAIRGEICPQPIRDEETGNILCWNGEVYDGQLSIPIKDNDTEILLNQLCRKDADVNHILTSIEGEWSILFWEHPAQTLWAGRSLFGQRSLLLHLPNATCPSLSISSIAFGDAKSRVQSSTPSNNEEEDDGEEIRENWEEMSPEYLYRFVFEEKEKIIVKRHAWHKGSSRPEIPIVSNEEEGNREEESVKGLLEALSRAVRSRVINLPNPSQSKGEDSSTGSKLGILFSGGIDSMVLAALSDLHVDPTESIDLLNVSFSVNGNYNVPDRVTGRNGVRELRTLSNRTWNFIEIDVGPEEFSLYRDHILDLIYPKSSIMDVTIGAALWFASKRYNGSCQAKVLLDGLGADEQLAGYGRHRVTFKKGGKMELRRELDKDIHRLWQRNLGRDDRLISDHGREARFPFLDEGVVRYISSLPLNVICDFDCPPGVGDKKILRQLADRIGLKEASTLTKRAIQTSKYKRFKFEPAVSYLHSPQAGNFLDMEKVYTRSHARDRNSAEPQHHSKRNRPTNNNTRTTNSSTNTMRHAITLLFLALSATAVWANICQPGYVWCSGVNTCYDPSQYSCNADQYHGQYRLCATGTASCNDVCIASCAYQCGTDGSYTARTDRSCSSPPSCVTNNMMACGDACYDSSKFCCVSGQPQDISTCPQPTAAVADTTCKSPFGLYNVRSLLGGQLRINAAKSITAAVNFTLSAGSLFDHKGQQCYISTGGQLMYGAPITNAVNGAVNGVVNTVANTANGAIKTIFGISGDYLSHNGSLLWYACSSPSGGSNLYVNKVNGLTCSANYLYATLTGPTVPSALSNVIGSVLPVTNVVSAVLPVTNVVTSILPITNILGGLFGGGNKAPSTSAATSNFPPPTTYTPATSSIPIVSPPCVPGGPSIPVPYCYYSFDNGILGNLLKDDSGNGKIATVLGLPSVILGKTKQALGFGSSAGFQGLRLDQTAGLDGAFSIATWLKVQASNKVMKIVSAKKGLFSLLSGWELSINPVAKTCTFTSGFSSVSWNINIPTDTWFHLAFTAEKSGKVILYINGIAGATQNIALSKVISPLYIAADQSISNFKGALDDFLMFTQSLSAQQILSIISNRCSTSTSAPATSSQSSTPAQSFTLVPSDAPYISATDTGMNTQPYTPTPSSDAGMNTQPYTPTDAVTSPPATDAGTSQIYTPTSTPSTSAAQSSNPSFTGVPASTAAGMSCGLPWLYWSFDKINQGRCTDDSGHGRHGAFSTDISLVVGKLRRGCNWKSGNRLYITLPQFNLNNAFTIATWLRLDAIGGKNIIASTKALLSGWELAYDGSAKQITFQPSQGSYVSWDASSLQVGAWAHVAVAVSAGRAELFLNGVSCGVKSISALVQSVVGLTVGGKLSADPLRGTLDEFLVFDRTLVKQQICDARDKYLTGAIVPANNWSQQTGSYDWGTGWELGSVLSSVSLNRMQNWWIF</sequence>
<reference evidence="8 9" key="1">
    <citation type="journal article" date="2018" name="Genome Biol. Evol.">
        <title>Multiple Roots of Fruiting Body Formation in Amoebozoa.</title>
        <authorList>
            <person name="Hillmann F."/>
            <person name="Forbes G."/>
            <person name="Novohradska S."/>
            <person name="Ferling I."/>
            <person name="Riege K."/>
            <person name="Groth M."/>
            <person name="Westermann M."/>
            <person name="Marz M."/>
            <person name="Spaller T."/>
            <person name="Winckler T."/>
            <person name="Schaap P."/>
            <person name="Glockner G."/>
        </authorList>
    </citation>
    <scope>NUCLEOTIDE SEQUENCE [LARGE SCALE GENOMIC DNA]</scope>
    <source>
        <strain evidence="8 9">Jena</strain>
    </source>
</reference>
<dbReference type="InterPro" id="IPR051857">
    <property type="entry name" value="Asn_synthetase_domain"/>
</dbReference>
<dbReference type="SUPFAM" id="SSF56235">
    <property type="entry name" value="N-terminal nucleophile aminohydrolases (Ntn hydrolases)"/>
    <property type="match status" value="1"/>
</dbReference>
<feature type="region of interest" description="Disordered" evidence="6">
    <location>
        <begin position="186"/>
        <end position="207"/>
    </location>
</feature>
<dbReference type="InterPro" id="IPR013320">
    <property type="entry name" value="ConA-like_dom_sf"/>
</dbReference>
<protein>
    <recommendedName>
        <fullName evidence="7">Glutamine amidotransferase type-2 domain-containing protein</fullName>
    </recommendedName>
</protein>
<evidence type="ECO:0000256" key="6">
    <source>
        <dbReference type="SAM" id="MobiDB-lite"/>
    </source>
</evidence>
<dbReference type="Gene3D" id="2.60.120.200">
    <property type="match status" value="2"/>
</dbReference>
<feature type="compositionally biased region" description="Polar residues" evidence="6">
    <location>
        <begin position="1191"/>
        <end position="1225"/>
    </location>
</feature>
<evidence type="ECO:0000313" key="8">
    <source>
        <dbReference type="EMBL" id="PRP78946.1"/>
    </source>
</evidence>
<comment type="caution">
    <text evidence="8">The sequence shown here is derived from an EMBL/GenBank/DDBJ whole genome shotgun (WGS) entry which is preliminary data.</text>
</comment>
<evidence type="ECO:0000259" key="7">
    <source>
        <dbReference type="PROSITE" id="PS51278"/>
    </source>
</evidence>
<feature type="region of interest" description="Disordered" evidence="6">
    <location>
        <begin position="1191"/>
        <end position="1253"/>
    </location>
</feature>